<evidence type="ECO:0000313" key="2">
    <source>
        <dbReference type="EMBL" id="KAJ3832620.1"/>
    </source>
</evidence>
<gene>
    <name evidence="2" type="ORF">F5878DRAFT_449947</name>
</gene>
<accession>A0AA38U6Q9</accession>
<evidence type="ECO:0000256" key="1">
    <source>
        <dbReference type="SAM" id="SignalP"/>
    </source>
</evidence>
<keyword evidence="3" id="KW-1185">Reference proteome</keyword>
<dbReference type="Proteomes" id="UP001163846">
    <property type="component" value="Unassembled WGS sequence"/>
</dbReference>
<protein>
    <submittedName>
        <fullName evidence="2">Uncharacterized protein</fullName>
    </submittedName>
</protein>
<reference evidence="2" key="1">
    <citation type="submission" date="2022-08" db="EMBL/GenBank/DDBJ databases">
        <authorList>
            <consortium name="DOE Joint Genome Institute"/>
            <person name="Min B."/>
            <person name="Riley R."/>
            <person name="Sierra-Patev S."/>
            <person name="Naranjo-Ortiz M."/>
            <person name="Looney B."/>
            <person name="Konkel Z."/>
            <person name="Slot J.C."/>
            <person name="Sakamoto Y."/>
            <person name="Steenwyk J.L."/>
            <person name="Rokas A."/>
            <person name="Carro J."/>
            <person name="Camarero S."/>
            <person name="Ferreira P."/>
            <person name="Molpeceres G."/>
            <person name="Ruiz-Duenas F.J."/>
            <person name="Serrano A."/>
            <person name="Henrissat B."/>
            <person name="Drula E."/>
            <person name="Hughes K.W."/>
            <person name="Mata J.L."/>
            <person name="Ishikawa N.K."/>
            <person name="Vargas-Isla R."/>
            <person name="Ushijima S."/>
            <person name="Smith C.A."/>
            <person name="Ahrendt S."/>
            <person name="Andreopoulos W."/>
            <person name="He G."/>
            <person name="Labutti K."/>
            <person name="Lipzen A."/>
            <person name="Ng V."/>
            <person name="Sandor L."/>
            <person name="Barry K."/>
            <person name="Martinez A.T."/>
            <person name="Xiao Y."/>
            <person name="Gibbons J.G."/>
            <person name="Terashima K."/>
            <person name="Hibbett D.S."/>
            <person name="Grigoriev I.V."/>
        </authorList>
    </citation>
    <scope>NUCLEOTIDE SEQUENCE</scope>
    <source>
        <strain evidence="2">TFB9207</strain>
    </source>
</reference>
<feature type="chain" id="PRO_5041283471" evidence="1">
    <location>
        <begin position="32"/>
        <end position="127"/>
    </location>
</feature>
<organism evidence="2 3">
    <name type="scientific">Lentinula raphanica</name>
    <dbReference type="NCBI Taxonomy" id="153919"/>
    <lineage>
        <taxon>Eukaryota</taxon>
        <taxon>Fungi</taxon>
        <taxon>Dikarya</taxon>
        <taxon>Basidiomycota</taxon>
        <taxon>Agaricomycotina</taxon>
        <taxon>Agaricomycetes</taxon>
        <taxon>Agaricomycetidae</taxon>
        <taxon>Agaricales</taxon>
        <taxon>Marasmiineae</taxon>
        <taxon>Omphalotaceae</taxon>
        <taxon>Lentinula</taxon>
    </lineage>
</organism>
<keyword evidence="1" id="KW-0732">Signal</keyword>
<dbReference type="AlphaFoldDB" id="A0AA38U6Q9"/>
<proteinExistence type="predicted"/>
<dbReference type="EMBL" id="MU806903">
    <property type="protein sequence ID" value="KAJ3832620.1"/>
    <property type="molecule type" value="Genomic_DNA"/>
</dbReference>
<comment type="caution">
    <text evidence="2">The sequence shown here is derived from an EMBL/GenBank/DDBJ whole genome shotgun (WGS) entry which is preliminary data.</text>
</comment>
<name>A0AA38U6Q9_9AGAR</name>
<feature type="signal peptide" evidence="1">
    <location>
        <begin position="1"/>
        <end position="31"/>
    </location>
</feature>
<sequence>MTLNSVSSSYFGASLLLLLLFFPNELPPTRVQPPTFACHVLSTISPHRLSSFVFWARVHELASWSRNSRTNLNLMHSGYKITPTPHSFLVQLRYILYVPPRMKNDEDLIDGDSFLYFICPSSYYTWI</sequence>
<evidence type="ECO:0000313" key="3">
    <source>
        <dbReference type="Proteomes" id="UP001163846"/>
    </source>
</evidence>